<dbReference type="GO" id="GO:0006281">
    <property type="term" value="P:DNA repair"/>
    <property type="evidence" value="ECO:0007669"/>
    <property type="project" value="TreeGrafter"/>
</dbReference>
<dbReference type="NCBIfam" id="TIGR00614">
    <property type="entry name" value="recQ_fam"/>
    <property type="match status" value="1"/>
</dbReference>
<dbReference type="RefSeq" id="WP_259079597.1">
    <property type="nucleotide sequence ID" value="NZ_JANUAU010000002.1"/>
</dbReference>
<dbReference type="PROSITE" id="PS51192">
    <property type="entry name" value="HELICASE_ATP_BIND_1"/>
    <property type="match status" value="1"/>
</dbReference>
<keyword evidence="7" id="KW-0238">DNA-binding</keyword>
<keyword evidence="4 15" id="KW-0378">Hydrolase</keyword>
<feature type="domain" description="Helicase C-terminal" evidence="14">
    <location>
        <begin position="225"/>
        <end position="368"/>
    </location>
</feature>
<dbReference type="InterPro" id="IPR027417">
    <property type="entry name" value="P-loop_NTPase"/>
</dbReference>
<evidence type="ECO:0000256" key="5">
    <source>
        <dbReference type="ARBA" id="ARBA00022806"/>
    </source>
</evidence>
<dbReference type="Pfam" id="PF00271">
    <property type="entry name" value="Helicase_C"/>
    <property type="match status" value="1"/>
</dbReference>
<dbReference type="Gene3D" id="3.40.50.300">
    <property type="entry name" value="P-loop containing nucleotide triphosphate hydrolases"/>
    <property type="match status" value="2"/>
</dbReference>
<evidence type="ECO:0000256" key="6">
    <source>
        <dbReference type="ARBA" id="ARBA00022840"/>
    </source>
</evidence>
<keyword evidence="2" id="KW-0479">Metal-binding</keyword>
<evidence type="ECO:0000256" key="12">
    <source>
        <dbReference type="ARBA" id="ARBA00044550"/>
    </source>
</evidence>
<dbReference type="FunFam" id="3.40.50.300:FF:001389">
    <property type="entry name" value="ATP-dependent DNA helicase RecQ"/>
    <property type="match status" value="1"/>
</dbReference>
<dbReference type="AlphaFoldDB" id="A0A9X2PYB1"/>
<comment type="catalytic activity">
    <reaction evidence="9">
        <text>Couples ATP hydrolysis with the unwinding of duplex DNA by translocating in the 3'-5' direction.</text>
        <dbReference type="EC" id="5.6.2.4"/>
    </reaction>
</comment>
<dbReference type="PANTHER" id="PTHR13710:SF105">
    <property type="entry name" value="ATP-DEPENDENT DNA HELICASE Q1"/>
    <property type="match status" value="1"/>
</dbReference>
<sequence length="649" mass="72517">MADLTSHSVEEARRAMQRGWGHESFRPGQEAVLEPLLEGRNVLGVMPTGGGKSLCYQLPAVLGDGFVLVVSPLIALMQDQVEALQAQGIAATFINSTLPGYEVEQRWTNAEHGQYDLVYMAPERFATEVFQARAERLDVSLMAVDEAHCASEWGHHFRPDYLQIPDARAQLGTPPTVALTATATPAVREDILELLELPDAVEVVRGFDRTNITWSVFRTDKKWERLRAVVDAVPGTGIVYVPTRRDAARWRKRLDAHGVSVAAYHGGLDSEAREHRQQAWVDDDVRVMVATNAFGMGIDKPDVRFVVHMAPPSSLESYYQEAGRAGRDGKQAHAVLLYQPTDADTQAALIESSHPTAEEVRAVYDAVCSVGQIPVGSEPDGPLAVRLDAVLKTTGFSRTKVRTAVDLIDRQGAWTLLPRRKHFGLLRFSASAREVREYADTVGNRALAAFVRTLLRAVHADAFRGWWPLDLRAVGRRADLSRDRLRAGLRYLEEQGVLRWKPPGAALQVELAHPRASKLPVDDQAVQSARRRAETRLQYMLRYTRSVACRRWALLTYFGEEADEQCDACDVCLGRHQPAAITPDDEPVLRRILEQVAASTPRDEWFDDPPAPPRRIDELVEWLVEEDYLAVEDPLDGSVRLTERAENWL</sequence>
<evidence type="ECO:0000256" key="8">
    <source>
        <dbReference type="ARBA" id="ARBA00023235"/>
    </source>
</evidence>
<dbReference type="InterPro" id="IPR004589">
    <property type="entry name" value="DNA_helicase_ATP-dep_RecQ"/>
</dbReference>
<evidence type="ECO:0000256" key="7">
    <source>
        <dbReference type="ARBA" id="ARBA00023125"/>
    </source>
</evidence>
<reference evidence="15" key="1">
    <citation type="submission" date="2022-08" db="EMBL/GenBank/DDBJ databases">
        <title>Genomic Encyclopedia of Type Strains, Phase V (KMG-V): Genome sequencing to study the core and pangenomes of soil and plant-associated prokaryotes.</title>
        <authorList>
            <person name="Whitman W."/>
        </authorList>
    </citation>
    <scope>NUCLEOTIDE SEQUENCE</scope>
    <source>
        <strain evidence="15">0</strain>
    </source>
</reference>
<name>A0A9X2PYB1_9BACT</name>
<evidence type="ECO:0000256" key="2">
    <source>
        <dbReference type="ARBA" id="ARBA00022723"/>
    </source>
</evidence>
<evidence type="ECO:0000256" key="9">
    <source>
        <dbReference type="ARBA" id="ARBA00034617"/>
    </source>
</evidence>
<evidence type="ECO:0000313" key="16">
    <source>
        <dbReference type="Proteomes" id="UP001155027"/>
    </source>
</evidence>
<evidence type="ECO:0000256" key="1">
    <source>
        <dbReference type="ARBA" id="ARBA00005446"/>
    </source>
</evidence>
<organism evidence="15 16">
    <name type="scientific">Salinibacter ruber</name>
    <dbReference type="NCBI Taxonomy" id="146919"/>
    <lineage>
        <taxon>Bacteria</taxon>
        <taxon>Pseudomonadati</taxon>
        <taxon>Rhodothermota</taxon>
        <taxon>Rhodothermia</taxon>
        <taxon>Rhodothermales</taxon>
        <taxon>Salinibacteraceae</taxon>
        <taxon>Salinibacter</taxon>
    </lineage>
</organism>
<evidence type="ECO:0000256" key="11">
    <source>
        <dbReference type="ARBA" id="ARBA00044535"/>
    </source>
</evidence>
<dbReference type="PROSITE" id="PS51194">
    <property type="entry name" value="HELICASE_CTER"/>
    <property type="match status" value="1"/>
</dbReference>
<evidence type="ECO:0000256" key="10">
    <source>
        <dbReference type="ARBA" id="ARBA00034808"/>
    </source>
</evidence>
<comment type="caution">
    <text evidence="15">The sequence shown here is derived from an EMBL/GenBank/DDBJ whole genome shotgun (WGS) entry which is preliminary data.</text>
</comment>
<dbReference type="EMBL" id="JANUAU010000002">
    <property type="protein sequence ID" value="MCS3676989.1"/>
    <property type="molecule type" value="Genomic_DNA"/>
</dbReference>
<dbReference type="GO" id="GO:0046872">
    <property type="term" value="F:metal ion binding"/>
    <property type="evidence" value="ECO:0007669"/>
    <property type="project" value="UniProtKB-KW"/>
</dbReference>
<dbReference type="InterPro" id="IPR011545">
    <property type="entry name" value="DEAD/DEAH_box_helicase_dom"/>
</dbReference>
<evidence type="ECO:0000259" key="13">
    <source>
        <dbReference type="PROSITE" id="PS51192"/>
    </source>
</evidence>
<dbReference type="InterPro" id="IPR036388">
    <property type="entry name" value="WH-like_DNA-bd_sf"/>
</dbReference>
<feature type="domain" description="Helicase ATP-binding" evidence="13">
    <location>
        <begin position="33"/>
        <end position="201"/>
    </location>
</feature>
<dbReference type="GO" id="GO:0043138">
    <property type="term" value="F:3'-5' DNA helicase activity"/>
    <property type="evidence" value="ECO:0007669"/>
    <property type="project" value="UniProtKB-EC"/>
</dbReference>
<evidence type="ECO:0000259" key="14">
    <source>
        <dbReference type="PROSITE" id="PS51194"/>
    </source>
</evidence>
<dbReference type="GO" id="GO:0006310">
    <property type="term" value="P:DNA recombination"/>
    <property type="evidence" value="ECO:0007669"/>
    <property type="project" value="InterPro"/>
</dbReference>
<dbReference type="GO" id="GO:0005737">
    <property type="term" value="C:cytoplasm"/>
    <property type="evidence" value="ECO:0007669"/>
    <property type="project" value="TreeGrafter"/>
</dbReference>
<dbReference type="PANTHER" id="PTHR13710">
    <property type="entry name" value="DNA HELICASE RECQ FAMILY MEMBER"/>
    <property type="match status" value="1"/>
</dbReference>
<dbReference type="CDD" id="cd17920">
    <property type="entry name" value="DEXHc_RecQ"/>
    <property type="match status" value="1"/>
</dbReference>
<evidence type="ECO:0000256" key="4">
    <source>
        <dbReference type="ARBA" id="ARBA00022801"/>
    </source>
</evidence>
<keyword evidence="3" id="KW-0547">Nucleotide-binding</keyword>
<protein>
    <recommendedName>
        <fullName evidence="11">ATP-dependent DNA helicase RecQ</fullName>
        <ecNumber evidence="10">5.6.2.4</ecNumber>
    </recommendedName>
    <alternativeName>
        <fullName evidence="12">DNA 3'-5' helicase RecQ</fullName>
    </alternativeName>
</protein>
<dbReference type="InterPro" id="IPR001650">
    <property type="entry name" value="Helicase_C-like"/>
</dbReference>
<accession>A0A9X2PYB1</accession>
<dbReference type="SUPFAM" id="SSF52540">
    <property type="entry name" value="P-loop containing nucleoside triphosphate hydrolases"/>
    <property type="match status" value="1"/>
</dbReference>
<dbReference type="GO" id="GO:0043590">
    <property type="term" value="C:bacterial nucleoid"/>
    <property type="evidence" value="ECO:0007669"/>
    <property type="project" value="TreeGrafter"/>
</dbReference>
<dbReference type="Pfam" id="PF00270">
    <property type="entry name" value="DEAD"/>
    <property type="match status" value="1"/>
</dbReference>
<dbReference type="SMART" id="SM00490">
    <property type="entry name" value="HELICc"/>
    <property type="match status" value="1"/>
</dbReference>
<keyword evidence="5 15" id="KW-0347">Helicase</keyword>
<evidence type="ECO:0000313" key="15">
    <source>
        <dbReference type="EMBL" id="MCS3676989.1"/>
    </source>
</evidence>
<dbReference type="Gene3D" id="1.10.10.10">
    <property type="entry name" value="Winged helix-like DNA-binding domain superfamily/Winged helix DNA-binding domain"/>
    <property type="match status" value="1"/>
</dbReference>
<proteinExistence type="inferred from homology"/>
<dbReference type="EC" id="5.6.2.4" evidence="10"/>
<dbReference type="InterPro" id="IPR032284">
    <property type="entry name" value="RecQ_Zn-bd"/>
</dbReference>
<evidence type="ECO:0000256" key="3">
    <source>
        <dbReference type="ARBA" id="ARBA00022741"/>
    </source>
</evidence>
<dbReference type="Pfam" id="PF16124">
    <property type="entry name" value="RecQ_Zn_bind"/>
    <property type="match status" value="1"/>
</dbReference>
<dbReference type="InterPro" id="IPR014001">
    <property type="entry name" value="Helicase_ATP-bd"/>
</dbReference>
<dbReference type="Proteomes" id="UP001155027">
    <property type="component" value="Unassembled WGS sequence"/>
</dbReference>
<gene>
    <name evidence="15" type="ORF">GGP71_000896</name>
</gene>
<dbReference type="GO" id="GO:0016787">
    <property type="term" value="F:hydrolase activity"/>
    <property type="evidence" value="ECO:0007669"/>
    <property type="project" value="UniProtKB-KW"/>
</dbReference>
<keyword evidence="6" id="KW-0067">ATP-binding</keyword>
<dbReference type="GO" id="GO:0005524">
    <property type="term" value="F:ATP binding"/>
    <property type="evidence" value="ECO:0007669"/>
    <property type="project" value="UniProtKB-KW"/>
</dbReference>
<comment type="similarity">
    <text evidence="1">Belongs to the helicase family. RecQ subfamily.</text>
</comment>
<dbReference type="SMART" id="SM00487">
    <property type="entry name" value="DEXDc"/>
    <property type="match status" value="1"/>
</dbReference>
<dbReference type="GO" id="GO:0003677">
    <property type="term" value="F:DNA binding"/>
    <property type="evidence" value="ECO:0007669"/>
    <property type="project" value="UniProtKB-KW"/>
</dbReference>
<keyword evidence="8" id="KW-0413">Isomerase</keyword>
<dbReference type="GO" id="GO:0009378">
    <property type="term" value="F:four-way junction helicase activity"/>
    <property type="evidence" value="ECO:0007669"/>
    <property type="project" value="TreeGrafter"/>
</dbReference>
<dbReference type="GO" id="GO:0030894">
    <property type="term" value="C:replisome"/>
    <property type="evidence" value="ECO:0007669"/>
    <property type="project" value="TreeGrafter"/>
</dbReference>